<evidence type="ECO:0000256" key="1">
    <source>
        <dbReference type="SAM" id="Phobius"/>
    </source>
</evidence>
<evidence type="ECO:0000313" key="2">
    <source>
        <dbReference type="EMBL" id="MDQ0148122.1"/>
    </source>
</evidence>
<gene>
    <name evidence="2" type="ORF">J2S18_000039</name>
</gene>
<dbReference type="Proteomes" id="UP001228504">
    <property type="component" value="Unassembled WGS sequence"/>
</dbReference>
<dbReference type="RefSeq" id="WP_307481674.1">
    <property type="nucleotide sequence ID" value="NZ_JAUSUF010000001.1"/>
</dbReference>
<organism evidence="2 3">
    <name type="scientific">Eubacterium multiforme</name>
    <dbReference type="NCBI Taxonomy" id="83339"/>
    <lineage>
        <taxon>Bacteria</taxon>
        <taxon>Bacillati</taxon>
        <taxon>Bacillota</taxon>
        <taxon>Clostridia</taxon>
        <taxon>Eubacteriales</taxon>
        <taxon>Eubacteriaceae</taxon>
        <taxon>Eubacterium</taxon>
    </lineage>
</organism>
<accession>A0ABT9UN99</accession>
<name>A0ABT9UN99_9FIRM</name>
<keyword evidence="1" id="KW-0812">Transmembrane</keyword>
<evidence type="ECO:0008006" key="4">
    <source>
        <dbReference type="Google" id="ProtNLM"/>
    </source>
</evidence>
<proteinExistence type="predicted"/>
<feature type="transmembrane region" description="Helical" evidence="1">
    <location>
        <begin position="20"/>
        <end position="38"/>
    </location>
</feature>
<sequence>MENIKDIWSQKQPYEKALSIIGIICSLSIIVLAGIQILAAWETAINVLEPLLGVLMFIQAIQNWKKNKVVAIFSLCGAIFISVVTIFIFVIR</sequence>
<keyword evidence="1" id="KW-0472">Membrane</keyword>
<evidence type="ECO:0000313" key="3">
    <source>
        <dbReference type="Proteomes" id="UP001228504"/>
    </source>
</evidence>
<keyword evidence="3" id="KW-1185">Reference proteome</keyword>
<dbReference type="EMBL" id="JAUSUF010000001">
    <property type="protein sequence ID" value="MDQ0148122.1"/>
    <property type="molecule type" value="Genomic_DNA"/>
</dbReference>
<keyword evidence="1" id="KW-1133">Transmembrane helix</keyword>
<comment type="caution">
    <text evidence="2">The sequence shown here is derived from an EMBL/GenBank/DDBJ whole genome shotgun (WGS) entry which is preliminary data.</text>
</comment>
<feature type="transmembrane region" description="Helical" evidence="1">
    <location>
        <begin position="69"/>
        <end position="91"/>
    </location>
</feature>
<reference evidence="2 3" key="1">
    <citation type="submission" date="2023-07" db="EMBL/GenBank/DDBJ databases">
        <title>Genomic Encyclopedia of Type Strains, Phase IV (KMG-IV): sequencing the most valuable type-strain genomes for metagenomic binning, comparative biology and taxonomic classification.</title>
        <authorList>
            <person name="Goeker M."/>
        </authorList>
    </citation>
    <scope>NUCLEOTIDE SEQUENCE [LARGE SCALE GENOMIC DNA]</scope>
    <source>
        <strain evidence="2 3">DSM 20694</strain>
    </source>
</reference>
<protein>
    <recommendedName>
        <fullName evidence="4">DUF3953 domain-containing protein</fullName>
    </recommendedName>
</protein>